<comment type="caution">
    <text evidence="1">The sequence shown here is derived from an EMBL/GenBank/DDBJ whole genome shotgun (WGS) entry which is preliminary data.</text>
</comment>
<organism evidence="1 2">
    <name type="scientific">Fusarium decemcellulare</name>
    <dbReference type="NCBI Taxonomy" id="57161"/>
    <lineage>
        <taxon>Eukaryota</taxon>
        <taxon>Fungi</taxon>
        <taxon>Dikarya</taxon>
        <taxon>Ascomycota</taxon>
        <taxon>Pezizomycotina</taxon>
        <taxon>Sordariomycetes</taxon>
        <taxon>Hypocreomycetidae</taxon>
        <taxon>Hypocreales</taxon>
        <taxon>Nectriaceae</taxon>
        <taxon>Fusarium</taxon>
        <taxon>Fusarium decemcellulare species complex</taxon>
    </lineage>
</organism>
<dbReference type="Proteomes" id="UP001148629">
    <property type="component" value="Unassembled WGS sequence"/>
</dbReference>
<evidence type="ECO:0000313" key="2">
    <source>
        <dbReference type="Proteomes" id="UP001148629"/>
    </source>
</evidence>
<protein>
    <submittedName>
        <fullName evidence="1">Uncharacterized protein</fullName>
    </submittedName>
</protein>
<proteinExistence type="predicted"/>
<reference evidence="1" key="1">
    <citation type="submission" date="2022-08" db="EMBL/GenBank/DDBJ databases">
        <title>Genome Sequence of Fusarium decemcellulare.</title>
        <authorList>
            <person name="Buettner E."/>
        </authorList>
    </citation>
    <scope>NUCLEOTIDE SEQUENCE</scope>
    <source>
        <strain evidence="1">Babe19</strain>
    </source>
</reference>
<sequence length="1248" mass="139128">MSWWRKWFAHLGRSPVLQTHGRRLIPLQLDHRSPLIDERRQAPYISNAIRTSRYTLWDFLPRQLFYQLSRLAHAYLLVVAIMQLIPGLSTTGKLTTVIPLVIFLFLIITKEGYYDLKRHRADVAENSRRVEVLRCGGPRLELLDTFQWVAIKWQDVRVGDIMALSRDEDVPADLVLLHATGENGFAFVDTMALDGETNLKAKQRPANLPDCSTVQSLAACEAELSVEDPNTDLYRFDSSLTAGNKTLPLTINEVIYRGCTVRNTPRVIGVVVNTGEECKIRMNANKEVKTKTPALEGILNRIVVALMFFVLFLATASTIGYFSWKDSFENKAWYLTGASVPFEQIFLGFIIMFNQVIPLSLYVGLEAIKLGQMALISSDLEMYHEESDTPAEVNNTNNLDDLGQIRYIFTDKTGTLTENIMNLRRLSIMGTSWAHGGELTSADTDTHSTTAQLLHYIRANPATDFSIQATRAILAMALCHTCLPESADDGTIQYQGSSPDEVALVRAAQEMGFVVTKRSSQSVTVTLPDGRGNIESQVYQILDLIDFTSDRKRMSIIVQCPEGNLWLICKGADSVMLPRLANAGAGMDISPAGGDVDLGLQSQPQPMSYEPYWGIESSNGPRGGLHPEAGLPNYLGRDLSNYQDDDTSILLQTKPSHSMPIRSRGHADFVSRSSFLGIQGTIDQCASHIDEYAVEGLRTLVYAERFLSEDEYRRWKRLFHEAETSLVDRQARIDETSELIEQSFNLLSASAIEDKLQHGVPETIDKLRRAGIKICMLTGDKRETAINIAHSARICGPGSSLHVLDAVEGRLAQHMTSLTRKLLHRNGSGYPDECSDDHVALVIDGKTLTVIQKSGAETLRHALYRLIPKVDSVICCRASPSQKALLVTIVRDGAPLDVKPSIVSQTWTWIKGPRKPLTLAIGDGANDLAMILTASVGVGIAGREGQQAARVADFSISQFRFLSRLVLVHGRWNYHRTTLFILTTFWKEVFIYLPQALFQDKAGITGTSLYYPSALIFVSFLTAASMLVIGTWEQDLKARTLMAVPELYSYGQRGQGLNMGTFVGWMCNALISGAIAFSGCWYGYVHSETVDDNGLYAQGTMTFIVCIFWINYKILVLELHHKNKIAIFSVVGSIAALWIYQLIAGVAAAPSSGPYSAKNGLTSTFGQDFRWWSTLILVLCFLMMIEYALKALKQNSTIRAWIARIWFGEKKRSGGGVREGFYDWDTRLWQEMEKDATIERMLARLSDK</sequence>
<keyword evidence="2" id="KW-1185">Reference proteome</keyword>
<accession>A0ACC1SQE6</accession>
<dbReference type="EMBL" id="JANRMS010000203">
    <property type="protein sequence ID" value="KAJ3544266.1"/>
    <property type="molecule type" value="Genomic_DNA"/>
</dbReference>
<evidence type="ECO:0000313" key="1">
    <source>
        <dbReference type="EMBL" id="KAJ3544266.1"/>
    </source>
</evidence>
<name>A0ACC1SQE6_9HYPO</name>
<gene>
    <name evidence="1" type="ORF">NM208_g3144</name>
</gene>